<accession>A0A6G1KRJ8</accession>
<gene>
    <name evidence="1" type="ORF">K504DRAFT_18697</name>
</gene>
<keyword evidence="2" id="KW-1185">Reference proteome</keyword>
<sequence length="178" mass="20351">MRVLDIAFITRKPHCHRPTIALDARETAVLIKDACQHAQECSQHEFSDPWFNKSMIYKTRSQRSYLRPPRRHHRQNNACEVAQYCQIHDPNSNNTTIGEGPGSVTARIHPGKQCGVGKYDQLTIESCTKKFFSIWVLFQSWPLPHSCCDPNDSPEIILARYGAFTEPRWHSGIDGCSL</sequence>
<dbReference type="EMBL" id="MU005764">
    <property type="protein sequence ID" value="KAF2715102.1"/>
    <property type="molecule type" value="Genomic_DNA"/>
</dbReference>
<proteinExistence type="predicted"/>
<protein>
    <submittedName>
        <fullName evidence="1">Uncharacterized protein</fullName>
    </submittedName>
</protein>
<name>A0A6G1KRJ8_9PLEO</name>
<dbReference type="AlphaFoldDB" id="A0A6G1KRJ8"/>
<evidence type="ECO:0000313" key="1">
    <source>
        <dbReference type="EMBL" id="KAF2715102.1"/>
    </source>
</evidence>
<organism evidence="1 2">
    <name type="scientific">Pleomassaria siparia CBS 279.74</name>
    <dbReference type="NCBI Taxonomy" id="1314801"/>
    <lineage>
        <taxon>Eukaryota</taxon>
        <taxon>Fungi</taxon>
        <taxon>Dikarya</taxon>
        <taxon>Ascomycota</taxon>
        <taxon>Pezizomycotina</taxon>
        <taxon>Dothideomycetes</taxon>
        <taxon>Pleosporomycetidae</taxon>
        <taxon>Pleosporales</taxon>
        <taxon>Pleomassariaceae</taxon>
        <taxon>Pleomassaria</taxon>
    </lineage>
</organism>
<evidence type="ECO:0000313" key="2">
    <source>
        <dbReference type="Proteomes" id="UP000799428"/>
    </source>
</evidence>
<reference evidence="1" key="1">
    <citation type="journal article" date="2020" name="Stud. Mycol.">
        <title>101 Dothideomycetes genomes: a test case for predicting lifestyles and emergence of pathogens.</title>
        <authorList>
            <person name="Haridas S."/>
            <person name="Albert R."/>
            <person name="Binder M."/>
            <person name="Bloem J."/>
            <person name="Labutti K."/>
            <person name="Salamov A."/>
            <person name="Andreopoulos B."/>
            <person name="Baker S."/>
            <person name="Barry K."/>
            <person name="Bills G."/>
            <person name="Bluhm B."/>
            <person name="Cannon C."/>
            <person name="Castanera R."/>
            <person name="Culley D."/>
            <person name="Daum C."/>
            <person name="Ezra D."/>
            <person name="Gonzalez J."/>
            <person name="Henrissat B."/>
            <person name="Kuo A."/>
            <person name="Liang C."/>
            <person name="Lipzen A."/>
            <person name="Lutzoni F."/>
            <person name="Magnuson J."/>
            <person name="Mondo S."/>
            <person name="Nolan M."/>
            <person name="Ohm R."/>
            <person name="Pangilinan J."/>
            <person name="Park H.-J."/>
            <person name="Ramirez L."/>
            <person name="Alfaro M."/>
            <person name="Sun H."/>
            <person name="Tritt A."/>
            <person name="Yoshinaga Y."/>
            <person name="Zwiers L.-H."/>
            <person name="Turgeon B."/>
            <person name="Goodwin S."/>
            <person name="Spatafora J."/>
            <person name="Crous P."/>
            <person name="Grigoriev I."/>
        </authorList>
    </citation>
    <scope>NUCLEOTIDE SEQUENCE</scope>
    <source>
        <strain evidence="1">CBS 279.74</strain>
    </source>
</reference>
<dbReference type="Proteomes" id="UP000799428">
    <property type="component" value="Unassembled WGS sequence"/>
</dbReference>